<evidence type="ECO:0000256" key="1">
    <source>
        <dbReference type="SAM" id="MobiDB-lite"/>
    </source>
</evidence>
<dbReference type="Proteomes" id="UP000030689">
    <property type="component" value="Unassembled WGS sequence"/>
</dbReference>
<feature type="compositionally biased region" description="Basic and acidic residues" evidence="1">
    <location>
        <begin position="411"/>
        <end position="420"/>
    </location>
</feature>
<feature type="domain" description="SANTA" evidence="2">
    <location>
        <begin position="20"/>
        <end position="114"/>
    </location>
</feature>
<evidence type="ECO:0000313" key="3">
    <source>
        <dbReference type="EMBL" id="ESQ40163.1"/>
    </source>
</evidence>
<evidence type="ECO:0000259" key="2">
    <source>
        <dbReference type="Pfam" id="PF09133"/>
    </source>
</evidence>
<dbReference type="eggNOG" id="ENOG502S4QI">
    <property type="taxonomic scope" value="Eukaryota"/>
</dbReference>
<feature type="region of interest" description="Disordered" evidence="1">
    <location>
        <begin position="322"/>
        <end position="558"/>
    </location>
</feature>
<organism evidence="3 4">
    <name type="scientific">Eutrema salsugineum</name>
    <name type="common">Saltwater cress</name>
    <name type="synonym">Sisymbrium salsugineum</name>
    <dbReference type="NCBI Taxonomy" id="72664"/>
    <lineage>
        <taxon>Eukaryota</taxon>
        <taxon>Viridiplantae</taxon>
        <taxon>Streptophyta</taxon>
        <taxon>Embryophyta</taxon>
        <taxon>Tracheophyta</taxon>
        <taxon>Spermatophyta</taxon>
        <taxon>Magnoliopsida</taxon>
        <taxon>eudicotyledons</taxon>
        <taxon>Gunneridae</taxon>
        <taxon>Pentapetalae</taxon>
        <taxon>rosids</taxon>
        <taxon>malvids</taxon>
        <taxon>Brassicales</taxon>
        <taxon>Brassicaceae</taxon>
        <taxon>Eutremeae</taxon>
        <taxon>Eutrema</taxon>
    </lineage>
</organism>
<evidence type="ECO:0000313" key="4">
    <source>
        <dbReference type="Proteomes" id="UP000030689"/>
    </source>
</evidence>
<feature type="compositionally biased region" description="Polar residues" evidence="1">
    <location>
        <begin position="322"/>
        <end position="334"/>
    </location>
</feature>
<proteinExistence type="predicted"/>
<keyword evidence="4" id="KW-1185">Reference proteome</keyword>
<dbReference type="PANTHER" id="PTHR35311">
    <property type="entry name" value="KINETOCHORE-ASSOCIATED PROTEIN KNL-2 HOMOLOG"/>
    <property type="match status" value="1"/>
</dbReference>
<protein>
    <recommendedName>
        <fullName evidence="2">SANTA domain-containing protein</fullName>
    </recommendedName>
</protein>
<dbReference type="OMA" id="DECEVIN"/>
<dbReference type="KEGG" id="eus:EUTSA_v10015290mg"/>
<dbReference type="InterPro" id="IPR053090">
    <property type="entry name" value="Centromere_KNL-2_homolog"/>
</dbReference>
<dbReference type="EMBL" id="KI517464">
    <property type="protein sequence ID" value="ESQ40163.1"/>
    <property type="molecule type" value="Genomic_DNA"/>
</dbReference>
<feature type="non-terminal residue" evidence="3">
    <location>
        <position position="598"/>
    </location>
</feature>
<feature type="region of interest" description="Disordered" evidence="1">
    <location>
        <begin position="150"/>
        <end position="290"/>
    </location>
</feature>
<dbReference type="PANTHER" id="PTHR35311:SF9">
    <property type="entry name" value="KINETOCHORE-ASSOCIATED PROTEIN KNL-2 HOMOLOG"/>
    <property type="match status" value="1"/>
</dbReference>
<name>V4LK40_EUTSA</name>
<feature type="compositionally biased region" description="Basic and acidic residues" evidence="1">
    <location>
        <begin position="153"/>
        <end position="163"/>
    </location>
</feature>
<reference evidence="3 4" key="1">
    <citation type="journal article" date="2013" name="Front. Plant Sci.">
        <title>The Reference Genome of the Halophytic Plant Eutrema salsugineum.</title>
        <authorList>
            <person name="Yang R."/>
            <person name="Jarvis D.E."/>
            <person name="Chen H."/>
            <person name="Beilstein M.A."/>
            <person name="Grimwood J."/>
            <person name="Jenkins J."/>
            <person name="Shu S."/>
            <person name="Prochnik S."/>
            <person name="Xin M."/>
            <person name="Ma C."/>
            <person name="Schmutz J."/>
            <person name="Wing R.A."/>
            <person name="Mitchell-Olds T."/>
            <person name="Schumaker K.S."/>
            <person name="Wang X."/>
        </authorList>
    </citation>
    <scope>NUCLEOTIDE SEQUENCE [LARGE SCALE GENOMIC DNA]</scope>
</reference>
<sequence>MADHREPNSDGDSSSFQRTVFLGDWWLIKCSKEFEGKRFGVAGYEIAASVETRAMRVFTSSPIIKAFDVFTLQASDGTCITLRGFLNKERVVKSGFLPEISREFIFGFPPCWEQICNNCFGGVHLGTDINNASSLIDKACSPVLSPCKNSKGNLEDSRVETRAKSTVTEKNTTVINDKDGHSDGSIARYTKSARKKSLRLQSKPGGKSAEEERELELSKIQNTTNDRDHGSEGLNKAKSRDVEKDEFEATGNEGSEAKLDESKVQNRTNDGDHHGSGGLDKAKSSDVEKYEGEVINNEVISSADGCGNKHACADNVDKVTSMSATGESLTSEQGNGELKVTRASPQSLFEDLDKSRKPAKKSRKTLKSDGNVVEDVNHSGTKVKSAKNKRKLDVSKGQHPTTSSEGLNKAKGNDVEKDEGTAINNEVVSPVDGYGRHSGTDSKKLTSENATKESLTSEQQKGKLNVTKTSLHSMSKDLNNSSKPGKRGKSKNLKGDWNVVEPMNHTGSKVKEAEENLSGGKTNRKIDFDEEVTPDKEVKRQKTNAVSADSVGQKRSRSGRVLVSSLEYWRNQIPVYDMDRNLIQVNEGHDETSSTPSK</sequence>
<feature type="compositionally biased region" description="Basic and acidic residues" evidence="1">
    <location>
        <begin position="255"/>
        <end position="290"/>
    </location>
</feature>
<dbReference type="Gramene" id="ESQ40163">
    <property type="protein sequence ID" value="ESQ40163"/>
    <property type="gene ID" value="EUTSA_v10015290mg"/>
</dbReference>
<feature type="compositionally biased region" description="Polar residues" evidence="1">
    <location>
        <begin position="466"/>
        <end position="483"/>
    </location>
</feature>
<dbReference type="OrthoDB" id="118550at2759"/>
<dbReference type="InterPro" id="IPR015216">
    <property type="entry name" value="SANTA"/>
</dbReference>
<feature type="compositionally biased region" description="Basic and acidic residues" evidence="1">
    <location>
        <begin position="434"/>
        <end position="446"/>
    </location>
</feature>
<gene>
    <name evidence="3" type="ORF">EUTSA_v10015290mg</name>
</gene>
<accession>V4LK40</accession>
<feature type="compositionally biased region" description="Polar residues" evidence="1">
    <location>
        <begin position="164"/>
        <end position="175"/>
    </location>
</feature>
<feature type="compositionally biased region" description="Polar residues" evidence="1">
    <location>
        <begin position="447"/>
        <end position="459"/>
    </location>
</feature>
<dbReference type="AlphaFoldDB" id="V4LK40"/>
<dbReference type="Pfam" id="PF09133">
    <property type="entry name" value="SANTA"/>
    <property type="match status" value="1"/>
</dbReference>
<dbReference type="STRING" id="72664.V4LK40"/>